<name>A0A0K1PM84_9BACT</name>
<evidence type="ECO:0000313" key="4">
    <source>
        <dbReference type="Proteomes" id="UP000064967"/>
    </source>
</evidence>
<dbReference type="RefSeq" id="WP_169927291.1">
    <property type="nucleotide sequence ID" value="NZ_CP012333.1"/>
</dbReference>
<dbReference type="KEGG" id="llu:AKJ09_01301"/>
<reference evidence="3 4" key="1">
    <citation type="submission" date="2015-08" db="EMBL/GenBank/DDBJ databases">
        <authorList>
            <person name="Babu N.S."/>
            <person name="Beckwith C.J."/>
            <person name="Beseler K.G."/>
            <person name="Brison A."/>
            <person name="Carone J.V."/>
            <person name="Caskin T.P."/>
            <person name="Diamond M."/>
            <person name="Durham M.E."/>
            <person name="Foxe J.M."/>
            <person name="Go M."/>
            <person name="Henderson B.A."/>
            <person name="Jones I.B."/>
            <person name="McGettigan J.A."/>
            <person name="Micheletti S.J."/>
            <person name="Nasrallah M.E."/>
            <person name="Ortiz D."/>
            <person name="Piller C.R."/>
            <person name="Privatt S.R."/>
            <person name="Schneider S.L."/>
            <person name="Sharp S."/>
            <person name="Smith T.C."/>
            <person name="Stanton J.D."/>
            <person name="Ullery H.E."/>
            <person name="Wilson R.J."/>
            <person name="Serrano M.G."/>
            <person name="Buck G."/>
            <person name="Lee V."/>
            <person name="Wang Y."/>
            <person name="Carvalho R."/>
            <person name="Voegtly L."/>
            <person name="Shi R."/>
            <person name="Duckworth R."/>
            <person name="Johnson A."/>
            <person name="Loviza R."/>
            <person name="Walstead R."/>
            <person name="Shah Z."/>
            <person name="Kiflezghi M."/>
            <person name="Wade K."/>
            <person name="Ball S.L."/>
            <person name="Bradley K.W."/>
            <person name="Asai D.J."/>
            <person name="Bowman C.A."/>
            <person name="Russell D.A."/>
            <person name="Pope W.H."/>
            <person name="Jacobs-Sera D."/>
            <person name="Hendrix R.W."/>
            <person name="Hatfull G.F."/>
        </authorList>
    </citation>
    <scope>NUCLEOTIDE SEQUENCE [LARGE SCALE GENOMIC DNA]</scope>
    <source>
        <strain evidence="3 4">DSM 27648</strain>
    </source>
</reference>
<dbReference type="InterPro" id="IPR016187">
    <property type="entry name" value="CTDL_fold"/>
</dbReference>
<feature type="signal peptide" evidence="1">
    <location>
        <begin position="1"/>
        <end position="24"/>
    </location>
</feature>
<evidence type="ECO:0000313" key="3">
    <source>
        <dbReference type="EMBL" id="AKU94637.1"/>
    </source>
</evidence>
<keyword evidence="3" id="KW-0418">Kinase</keyword>
<dbReference type="Gene3D" id="3.90.1580.10">
    <property type="entry name" value="paralog of FGE (formylglycine-generating enzyme)"/>
    <property type="match status" value="1"/>
</dbReference>
<dbReference type="EMBL" id="CP012333">
    <property type="protein sequence ID" value="AKU94637.1"/>
    <property type="molecule type" value="Genomic_DNA"/>
</dbReference>
<keyword evidence="4" id="KW-1185">Reference proteome</keyword>
<dbReference type="InterPro" id="IPR042095">
    <property type="entry name" value="SUMF_sf"/>
</dbReference>
<evidence type="ECO:0000256" key="1">
    <source>
        <dbReference type="SAM" id="SignalP"/>
    </source>
</evidence>
<dbReference type="Pfam" id="PF03781">
    <property type="entry name" value="FGE-sulfatase"/>
    <property type="match status" value="1"/>
</dbReference>
<evidence type="ECO:0000259" key="2">
    <source>
        <dbReference type="Pfam" id="PF03781"/>
    </source>
</evidence>
<gene>
    <name evidence="3" type="ORF">AKJ09_01301</name>
</gene>
<dbReference type="InterPro" id="IPR005532">
    <property type="entry name" value="SUMF_dom"/>
</dbReference>
<organism evidence="3 4">
    <name type="scientific">Labilithrix luteola</name>
    <dbReference type="NCBI Taxonomy" id="1391654"/>
    <lineage>
        <taxon>Bacteria</taxon>
        <taxon>Pseudomonadati</taxon>
        <taxon>Myxococcota</taxon>
        <taxon>Polyangia</taxon>
        <taxon>Polyangiales</taxon>
        <taxon>Labilitrichaceae</taxon>
        <taxon>Labilithrix</taxon>
    </lineage>
</organism>
<feature type="chain" id="PRO_5005465685" evidence="1">
    <location>
        <begin position="25"/>
        <end position="387"/>
    </location>
</feature>
<feature type="domain" description="Sulfatase-modifying factor enzyme-like" evidence="2">
    <location>
        <begin position="216"/>
        <end position="383"/>
    </location>
</feature>
<sequence>MGPRLGLSRMGAIGCAIVAATALAGPSCRPASSNGEARDHVAPKIDADPDAWAADGEAMFGAGDVASTPGLLAIAPLAATDAGAANDAGAAGDPMANHHESKDELLSLFSIKPLSDKEQKTIQANAFLRSVFGSEGPHRMNQGNKAIAKHTISKEQCLAGLKNIVIQTPEQREKCGADNMVPVWTKGKEPWFCIDVFEFPNKPCELPMVWTPPTYAKKVCELQGKRLCAQTEWNIACRGDPEGGADRRYAYGNKLDLEICHTNRRHRTACVVQTAKTTWDTCPTDTEPSGSFPECRSRFGVFDQHGNVAEVMMRREGEVVYTQLKGSAWFYTELAKEPGEPVPETTTNKTGAYPDHCNFDPRWHVEKLDNAWHVNYHLGFRCCKSIP</sequence>
<accession>A0A0K1PM84</accession>
<dbReference type="GO" id="GO:0016301">
    <property type="term" value="F:kinase activity"/>
    <property type="evidence" value="ECO:0007669"/>
    <property type="project" value="UniProtKB-KW"/>
</dbReference>
<protein>
    <submittedName>
        <fullName evidence="3">Protein kinase domain protein</fullName>
    </submittedName>
</protein>
<dbReference type="AlphaFoldDB" id="A0A0K1PM84"/>
<proteinExistence type="predicted"/>
<dbReference type="SUPFAM" id="SSF56436">
    <property type="entry name" value="C-type lectin-like"/>
    <property type="match status" value="1"/>
</dbReference>
<dbReference type="Proteomes" id="UP000064967">
    <property type="component" value="Chromosome"/>
</dbReference>
<keyword evidence="1" id="KW-0732">Signal</keyword>
<keyword evidence="3" id="KW-0808">Transferase</keyword>